<protein>
    <recommendedName>
        <fullName evidence="7">AAA+ ATPase domain-containing protein</fullName>
    </recommendedName>
</protein>
<feature type="compositionally biased region" description="Gly residues" evidence="6">
    <location>
        <begin position="785"/>
        <end position="852"/>
    </location>
</feature>
<dbReference type="PANTHER" id="PTHR48470:SF1">
    <property type="entry name" value="CELL DIVISION CONTROL PROTEIN 48 C ISOFORM 1"/>
    <property type="match status" value="1"/>
</dbReference>
<evidence type="ECO:0000313" key="9">
    <source>
        <dbReference type="Proteomes" id="UP000682877"/>
    </source>
</evidence>
<comment type="similarity">
    <text evidence="2">Belongs to the AAA ATPase family.</text>
</comment>
<dbReference type="InterPro" id="IPR027417">
    <property type="entry name" value="P-loop_NTPase"/>
</dbReference>
<evidence type="ECO:0000259" key="7">
    <source>
        <dbReference type="SMART" id="SM00382"/>
    </source>
</evidence>
<feature type="region of interest" description="Disordered" evidence="6">
    <location>
        <begin position="1080"/>
        <end position="1099"/>
    </location>
</feature>
<feature type="region of interest" description="Disordered" evidence="6">
    <location>
        <begin position="766"/>
        <end position="852"/>
    </location>
</feature>
<dbReference type="FunFam" id="3.40.50.300:FF:000365">
    <property type="entry name" value="Ribosome biogenesis ATPase RIX7"/>
    <property type="match status" value="1"/>
</dbReference>
<evidence type="ECO:0000256" key="2">
    <source>
        <dbReference type="ARBA" id="ARBA00006914"/>
    </source>
</evidence>
<dbReference type="InterPro" id="IPR003960">
    <property type="entry name" value="ATPase_AAA_CS"/>
</dbReference>
<dbReference type="Pfam" id="PF17862">
    <property type="entry name" value="AAA_lid_3"/>
    <property type="match status" value="1"/>
</dbReference>
<gene>
    <name evidence="8" type="ORF">AARE701A_LOCUS8869</name>
</gene>
<dbReference type="InterPro" id="IPR041569">
    <property type="entry name" value="AAA_lid_3"/>
</dbReference>
<keyword evidence="9" id="KW-1185">Reference proteome</keyword>
<evidence type="ECO:0000313" key="8">
    <source>
        <dbReference type="EMBL" id="CAE5988047.1"/>
    </source>
</evidence>
<accession>A0A8S2A065</accession>
<keyword evidence="4" id="KW-0547">Nucleotide-binding</keyword>
<reference evidence="8" key="1">
    <citation type="submission" date="2021-01" db="EMBL/GenBank/DDBJ databases">
        <authorList>
            <person name="Bezrukov I."/>
        </authorList>
    </citation>
    <scope>NUCLEOTIDE SEQUENCE</scope>
</reference>
<dbReference type="Gene3D" id="3.40.50.300">
    <property type="entry name" value="P-loop containing nucleotide triphosphate hydrolases"/>
    <property type="match status" value="2"/>
</dbReference>
<feature type="compositionally biased region" description="Gly residues" evidence="6">
    <location>
        <begin position="766"/>
        <end position="778"/>
    </location>
</feature>
<name>A0A8S2A065_ARAAE</name>
<dbReference type="SMART" id="SM00382">
    <property type="entry name" value="AAA"/>
    <property type="match status" value="2"/>
</dbReference>
<dbReference type="GO" id="GO:0005737">
    <property type="term" value="C:cytoplasm"/>
    <property type="evidence" value="ECO:0007669"/>
    <property type="project" value="UniProtKB-SubCell"/>
</dbReference>
<dbReference type="InterPro" id="IPR036691">
    <property type="entry name" value="Endo/exonu/phosph_ase_sf"/>
</dbReference>
<feature type="region of interest" description="Disordered" evidence="6">
    <location>
        <begin position="1107"/>
        <end position="1157"/>
    </location>
</feature>
<evidence type="ECO:0000256" key="4">
    <source>
        <dbReference type="ARBA" id="ARBA00022741"/>
    </source>
</evidence>
<dbReference type="PROSITE" id="PS00674">
    <property type="entry name" value="AAA"/>
    <property type="match status" value="2"/>
</dbReference>
<dbReference type="FunFam" id="3.40.50.300:FF:000567">
    <property type="entry name" value="ATPase, AAA family protein"/>
    <property type="match status" value="1"/>
</dbReference>
<feature type="compositionally biased region" description="Basic and acidic residues" evidence="6">
    <location>
        <begin position="1119"/>
        <end position="1128"/>
    </location>
</feature>
<feature type="compositionally biased region" description="Basic and acidic residues" evidence="6">
    <location>
        <begin position="61"/>
        <end position="82"/>
    </location>
</feature>
<evidence type="ECO:0000256" key="1">
    <source>
        <dbReference type="ARBA" id="ARBA00004496"/>
    </source>
</evidence>
<dbReference type="InterPro" id="IPR003959">
    <property type="entry name" value="ATPase_AAA_core"/>
</dbReference>
<organism evidence="8 9">
    <name type="scientific">Arabidopsis arenosa</name>
    <name type="common">Sand rock-cress</name>
    <name type="synonym">Cardaminopsis arenosa</name>
    <dbReference type="NCBI Taxonomy" id="38785"/>
    <lineage>
        <taxon>Eukaryota</taxon>
        <taxon>Viridiplantae</taxon>
        <taxon>Streptophyta</taxon>
        <taxon>Embryophyta</taxon>
        <taxon>Tracheophyta</taxon>
        <taxon>Spermatophyta</taxon>
        <taxon>Magnoliopsida</taxon>
        <taxon>eudicotyledons</taxon>
        <taxon>Gunneridae</taxon>
        <taxon>Pentapetalae</taxon>
        <taxon>rosids</taxon>
        <taxon>malvids</taxon>
        <taxon>Brassicales</taxon>
        <taxon>Brassicaceae</taxon>
        <taxon>Camelineae</taxon>
        <taxon>Arabidopsis</taxon>
    </lineage>
</organism>
<evidence type="ECO:0000256" key="3">
    <source>
        <dbReference type="ARBA" id="ARBA00022490"/>
    </source>
</evidence>
<dbReference type="PANTHER" id="PTHR48470">
    <property type="entry name" value="CELL DIVISION CONTROL PROTEIN 48 C ISOFORM 1"/>
    <property type="match status" value="1"/>
</dbReference>
<evidence type="ECO:0000256" key="5">
    <source>
        <dbReference type="ARBA" id="ARBA00022840"/>
    </source>
</evidence>
<proteinExistence type="inferred from homology"/>
<keyword evidence="3" id="KW-0963">Cytoplasm</keyword>
<feature type="domain" description="AAA+ ATPase" evidence="7">
    <location>
        <begin position="191"/>
        <end position="344"/>
    </location>
</feature>
<evidence type="ECO:0000256" key="6">
    <source>
        <dbReference type="SAM" id="MobiDB-lite"/>
    </source>
</evidence>
<sequence>MRKRVIRGSVPVTNLVLESFGKGSTVEEIVDELRLKHREWARWKRQILLVKVKNIVNSRRKHEDESSGSRKKQRRDDLEQRNSDLCISSPSSGSSSGNVLTSDDNMQFDITNDSLRLSYSDKSRTPISLSHVDKEKKKASEEASKGSYDVEVKGPTFKDLGGLNGILDKLAFVVKLPLLCPDIVQAIGMKPISGFLLHGPPGCGKSTLACAIANETGVPFYMISAAELVSGVSGESEENIRELFFKAYRTAPSIIFIDEIDAIASKRENQQKGMDTRILTQLLSCMDDKYMLLKHKEKNVSSGDPGFKPGHVVVIGATNRPDALDPALRRSLRFDREICLGVPDQKAREEIFSVATRGLTLDSNFDRASIASLTSGFVGADFDVLAKEAGMVLAQRIIYSRKSGLCTDIDSLMRQPISEEERKQLVCTTSDFMEALKEVQPTLTREGFSTKPNVTWDDVGGLDNLKQEFYEHVIRPLKFPEQCKGFEFCLETGFLLFGPPGVGKTLVAQAVANEAGANYIHVEGPELLSKYVGDTEKAIRELFSRARRCSPCIVFFDEVDALTSKRGEQGAWVVERSLIQLLAELSGGKKRGGVIVIAATNRPDRMDPAVQRAGRFGRLFYVTLPNAAQRFSILKSLVRGITVPIDPTVDLNAIAERCENCSGADLKSLVNRAAFAAYRDTSSTSKRIIKMDHFEQSLSALRPSLTNQERIARMSAGEIKGNRSTIVRGKRVESAVQSLKEEIGEHVCVPPSSTVLLRVDKMTLEGGGGGSGDGGGGDYGDDGGGDSGDGSGGGSGDGGNNSGDGGGGGSGGGGGGSSGGSGGGSSGDGGGGGSGGGGGRGSGDGGGGSGDGGGGCPATVVVVMVAGLIHGRIIEGRRFQFVFPTEESMEMVLRRGPWAFAERMVVLQRWTPLMPLQMLNFIPFWVQIRGIPFQFMHQEVVAHIGSELGRLMDVDYDHTAVLQAEYVRVRLNWDVNQPLRFQRNFQFTPGVNTLLRFRYERLRGFCEACGLLTHDSGACLINDGGLHGSDDDEVAPVAVDPVEAPVENGGYVLRDEERGDDLDGLAEAEARRFPAIHAAVIEEPSESEQSSDSEPDSDLDMEIEVGSASGLVSHKRKRQFEGEFDGQKNKSASRGRGEGSSSGPKDSDEDGGADLAHTGDRFSWAEQRGDHFVTCCLDRTMANSAWHTLFPSSETQFLEFDESDHRPLVTRFLDTTTTRRGHFQYDSRLLLREGFRETVLQGWTGDDRIQTSHQDLTTRISRCRKQISQWKRSDAAIGEVAVGYFQDLFKKSSSPEDYHDQVFEDFQPRVSSDMNRELLKPITNQEIHNAAFAIGPHRAPGPDGFSGAFYHQFWDDISPAIYQEVTRSSVSLDD</sequence>
<dbReference type="SUPFAM" id="SSF52540">
    <property type="entry name" value="P-loop containing nucleoside triphosphate hydrolases"/>
    <property type="match status" value="2"/>
</dbReference>
<dbReference type="EMBL" id="LR999453">
    <property type="protein sequence ID" value="CAE5988047.1"/>
    <property type="molecule type" value="Genomic_DNA"/>
</dbReference>
<dbReference type="GO" id="GO:0016887">
    <property type="term" value="F:ATP hydrolysis activity"/>
    <property type="evidence" value="ECO:0007669"/>
    <property type="project" value="InterPro"/>
</dbReference>
<feature type="domain" description="AAA+ ATPase" evidence="7">
    <location>
        <begin position="490"/>
        <end position="626"/>
    </location>
</feature>
<dbReference type="GO" id="GO:0005524">
    <property type="term" value="F:ATP binding"/>
    <property type="evidence" value="ECO:0007669"/>
    <property type="project" value="UniProtKB-KW"/>
</dbReference>
<dbReference type="SUPFAM" id="SSF56219">
    <property type="entry name" value="DNase I-like"/>
    <property type="match status" value="1"/>
</dbReference>
<dbReference type="Pfam" id="PF00004">
    <property type="entry name" value="AAA"/>
    <property type="match status" value="2"/>
</dbReference>
<dbReference type="Gene3D" id="1.10.8.60">
    <property type="match status" value="2"/>
</dbReference>
<dbReference type="Pfam" id="PF14111">
    <property type="entry name" value="DUF4283"/>
    <property type="match status" value="1"/>
</dbReference>
<comment type="subcellular location">
    <subcellularLocation>
        <location evidence="1">Cytoplasm</location>
    </subcellularLocation>
</comment>
<dbReference type="Pfam" id="PF14392">
    <property type="entry name" value="zf-CCHC_4"/>
    <property type="match status" value="1"/>
</dbReference>
<feature type="compositionally biased region" description="Low complexity" evidence="6">
    <location>
        <begin position="88"/>
        <end position="97"/>
    </location>
</feature>
<dbReference type="InterPro" id="IPR025836">
    <property type="entry name" value="Zn_knuckle_CX2CX4HX4C"/>
</dbReference>
<dbReference type="InterPro" id="IPR025558">
    <property type="entry name" value="DUF4283"/>
</dbReference>
<keyword evidence="5" id="KW-0067">ATP-binding</keyword>
<dbReference type="InterPro" id="IPR003593">
    <property type="entry name" value="AAA+_ATPase"/>
</dbReference>
<feature type="region of interest" description="Disordered" evidence="6">
    <location>
        <begin position="58"/>
        <end position="103"/>
    </location>
</feature>
<feature type="compositionally biased region" description="Acidic residues" evidence="6">
    <location>
        <begin position="1083"/>
        <end position="1099"/>
    </location>
</feature>
<dbReference type="Proteomes" id="UP000682877">
    <property type="component" value="Chromosome 3"/>
</dbReference>
<dbReference type="InterPro" id="IPR055278">
    <property type="entry name" value="CDC48c"/>
</dbReference>